<dbReference type="SUPFAM" id="SSF63829">
    <property type="entry name" value="Calcium-dependent phosphotriesterase"/>
    <property type="match status" value="1"/>
</dbReference>
<proteinExistence type="predicted"/>
<evidence type="ECO:0000313" key="4">
    <source>
        <dbReference type="Proteomes" id="UP000319383"/>
    </source>
</evidence>
<organism evidence="3 4">
    <name type="scientific">Symmachiella dynata</name>
    <dbReference type="NCBI Taxonomy" id="2527995"/>
    <lineage>
        <taxon>Bacteria</taxon>
        <taxon>Pseudomonadati</taxon>
        <taxon>Planctomycetota</taxon>
        <taxon>Planctomycetia</taxon>
        <taxon>Planctomycetales</taxon>
        <taxon>Planctomycetaceae</taxon>
        <taxon>Symmachiella</taxon>
    </lineage>
</organism>
<accession>A0A517ZTD3</accession>
<gene>
    <name evidence="3" type="primary">gnl_5</name>
    <name evidence="3" type="ORF">Mal52_41980</name>
</gene>
<dbReference type="KEGG" id="sdyn:Mal52_41980"/>
<keyword evidence="4" id="KW-1185">Reference proteome</keyword>
<dbReference type="EMBL" id="CP036276">
    <property type="protein sequence ID" value="QDU45703.1"/>
    <property type="molecule type" value="Genomic_DNA"/>
</dbReference>
<dbReference type="Proteomes" id="UP000319383">
    <property type="component" value="Chromosome"/>
</dbReference>
<evidence type="ECO:0000256" key="1">
    <source>
        <dbReference type="ARBA" id="ARBA00022801"/>
    </source>
</evidence>
<dbReference type="InterPro" id="IPR011042">
    <property type="entry name" value="6-blade_b-propeller_TolB-like"/>
</dbReference>
<dbReference type="AlphaFoldDB" id="A0A517ZTD3"/>
<protein>
    <submittedName>
        <fullName evidence="3">Gluconolactonase</fullName>
        <ecNumber evidence="3">3.1.1.17</ecNumber>
    </submittedName>
</protein>
<reference evidence="3 4" key="1">
    <citation type="submission" date="2019-02" db="EMBL/GenBank/DDBJ databases">
        <title>Deep-cultivation of Planctomycetes and their phenomic and genomic characterization uncovers novel biology.</title>
        <authorList>
            <person name="Wiegand S."/>
            <person name="Jogler M."/>
            <person name="Boedeker C."/>
            <person name="Pinto D."/>
            <person name="Vollmers J."/>
            <person name="Rivas-Marin E."/>
            <person name="Kohn T."/>
            <person name="Peeters S.H."/>
            <person name="Heuer A."/>
            <person name="Rast P."/>
            <person name="Oberbeckmann S."/>
            <person name="Bunk B."/>
            <person name="Jeske O."/>
            <person name="Meyerdierks A."/>
            <person name="Storesund J.E."/>
            <person name="Kallscheuer N."/>
            <person name="Luecker S."/>
            <person name="Lage O.M."/>
            <person name="Pohl T."/>
            <person name="Merkel B.J."/>
            <person name="Hornburger P."/>
            <person name="Mueller R.-W."/>
            <person name="Bruemmer F."/>
            <person name="Labrenz M."/>
            <person name="Spormann A.M."/>
            <person name="Op den Camp H."/>
            <person name="Overmann J."/>
            <person name="Amann R."/>
            <person name="Jetten M.S.M."/>
            <person name="Mascher T."/>
            <person name="Medema M.H."/>
            <person name="Devos D.P."/>
            <person name="Kaster A.-K."/>
            <person name="Ovreas L."/>
            <person name="Rohde M."/>
            <person name="Galperin M.Y."/>
            <person name="Jogler C."/>
        </authorList>
    </citation>
    <scope>NUCLEOTIDE SEQUENCE [LARGE SCALE GENOMIC DNA]</scope>
    <source>
        <strain evidence="3 4">Mal52</strain>
    </source>
</reference>
<dbReference type="PANTHER" id="PTHR47572">
    <property type="entry name" value="LIPOPROTEIN-RELATED"/>
    <property type="match status" value="1"/>
</dbReference>
<dbReference type="EC" id="3.1.1.17" evidence="3"/>
<dbReference type="Gene3D" id="2.120.10.30">
    <property type="entry name" value="TolB, C-terminal domain"/>
    <property type="match status" value="1"/>
</dbReference>
<name>A0A517ZTD3_9PLAN</name>
<evidence type="ECO:0000313" key="3">
    <source>
        <dbReference type="EMBL" id="QDU45703.1"/>
    </source>
</evidence>
<dbReference type="GO" id="GO:0004341">
    <property type="term" value="F:gluconolactonase activity"/>
    <property type="evidence" value="ECO:0007669"/>
    <property type="project" value="UniProtKB-EC"/>
</dbReference>
<dbReference type="InterPro" id="IPR013658">
    <property type="entry name" value="SGL"/>
</dbReference>
<dbReference type="InterPro" id="IPR051262">
    <property type="entry name" value="SMP-30/CGR1_Lactonase"/>
</dbReference>
<feature type="domain" description="SMP-30/Gluconolactonase/LRE-like region" evidence="2">
    <location>
        <begin position="61"/>
        <end position="310"/>
    </location>
</feature>
<sequence length="368" mass="40262">MLQFPRKEPTMRLLIAITICVCGLSTLHAEELPKPTGAAIVDPDAKWELLFTRSADVQGGLTEGPAVAPDGSIYFTDIPLAPDRGMIMRFDPKTKKTTLFTAKSGKANGLIFDADGFLLACEGSDDGGRRVSRWDVKTGESKTIADRFRGKKFNAPNDLCVDAQGRIYFTDPRYLGSEPREIEYRAVYRIDPDGSVIEITRDTLKPNGIALSPDGRTLYVADHDNGEDRIGANTNPPPLPGPMKIYAFPLNEAGIVDVERRTIVDFGDQAGCDGMTIDAEGNIYLTARSLKRPGVLVVNPDGEEVAFIPTGPPNQKRDPNHPPVGIPSNAEFGIGDEINVLYVTTDLSLYRIPLKSKGFHVQYGDRIR</sequence>
<keyword evidence="1 3" id="KW-0378">Hydrolase</keyword>
<dbReference type="Pfam" id="PF08450">
    <property type="entry name" value="SGL"/>
    <property type="match status" value="1"/>
</dbReference>
<dbReference type="PANTHER" id="PTHR47572:SF4">
    <property type="entry name" value="LACTONASE DRP35"/>
    <property type="match status" value="1"/>
</dbReference>
<evidence type="ECO:0000259" key="2">
    <source>
        <dbReference type="Pfam" id="PF08450"/>
    </source>
</evidence>